<keyword evidence="3" id="KW-1185">Reference proteome</keyword>
<dbReference type="Proteomes" id="UP000319908">
    <property type="component" value="Unassembled WGS sequence"/>
</dbReference>
<feature type="compositionally biased region" description="Basic and acidic residues" evidence="1">
    <location>
        <begin position="22"/>
        <end position="32"/>
    </location>
</feature>
<evidence type="ECO:0000313" key="3">
    <source>
        <dbReference type="Proteomes" id="UP000319908"/>
    </source>
</evidence>
<protein>
    <submittedName>
        <fullName evidence="2">Uncharacterized protein</fullName>
    </submittedName>
</protein>
<sequence>MFAPADIPSFIQTVHGLEYKVTRSSRHDEIKQPKRSRKTGRTTTKKKSSKPQGAGQGS</sequence>
<evidence type="ECO:0000313" key="2">
    <source>
        <dbReference type="EMBL" id="TWU18186.1"/>
    </source>
</evidence>
<comment type="caution">
    <text evidence="2">The sequence shown here is derived from an EMBL/GenBank/DDBJ whole genome shotgun (WGS) entry which is preliminary data.</text>
</comment>
<dbReference type="EMBL" id="SJPU01000001">
    <property type="protein sequence ID" value="TWU18186.1"/>
    <property type="molecule type" value="Genomic_DNA"/>
</dbReference>
<reference evidence="2 3" key="1">
    <citation type="journal article" date="2020" name="Antonie Van Leeuwenhoek">
        <title>Rhodopirellula heiligendammensis sp. nov., Rhodopirellula pilleata sp. nov., and Rhodopirellula solitaria sp. nov. isolated from natural or artificial marine surfaces in Northern Germany and California, USA, and emended description of the genus Rhodopirellula.</title>
        <authorList>
            <person name="Kallscheuer N."/>
            <person name="Wiegand S."/>
            <person name="Jogler M."/>
            <person name="Boedeker C."/>
            <person name="Peeters S.H."/>
            <person name="Rast P."/>
            <person name="Heuer A."/>
            <person name="Jetten M.S.M."/>
            <person name="Rohde M."/>
            <person name="Jogler C."/>
        </authorList>
    </citation>
    <scope>NUCLEOTIDE SEQUENCE [LARGE SCALE GENOMIC DNA]</scope>
    <source>
        <strain evidence="2 3">Poly21</strain>
    </source>
</reference>
<accession>A0A5C6C3U0</accession>
<evidence type="ECO:0000256" key="1">
    <source>
        <dbReference type="SAM" id="MobiDB-lite"/>
    </source>
</evidence>
<name>A0A5C6C3U0_9BACT</name>
<proteinExistence type="predicted"/>
<gene>
    <name evidence="2" type="ORF">Poly21_03410</name>
</gene>
<dbReference type="RefSeq" id="WP_302117188.1">
    <property type="nucleotide sequence ID" value="NZ_SJPU01000001.1"/>
</dbReference>
<feature type="compositionally biased region" description="Basic residues" evidence="1">
    <location>
        <begin position="33"/>
        <end position="49"/>
    </location>
</feature>
<organism evidence="2 3">
    <name type="scientific">Allorhodopirellula heiligendammensis</name>
    <dbReference type="NCBI Taxonomy" id="2714739"/>
    <lineage>
        <taxon>Bacteria</taxon>
        <taxon>Pseudomonadati</taxon>
        <taxon>Planctomycetota</taxon>
        <taxon>Planctomycetia</taxon>
        <taxon>Pirellulales</taxon>
        <taxon>Pirellulaceae</taxon>
        <taxon>Allorhodopirellula</taxon>
    </lineage>
</organism>
<dbReference type="AlphaFoldDB" id="A0A5C6C3U0"/>
<feature type="region of interest" description="Disordered" evidence="1">
    <location>
        <begin position="22"/>
        <end position="58"/>
    </location>
</feature>